<keyword evidence="3" id="KW-1185">Reference proteome</keyword>
<dbReference type="AlphaFoldDB" id="A0ABD1N046"/>
<protein>
    <recommendedName>
        <fullName evidence="1">NB-ARC domain-containing protein</fullName>
    </recommendedName>
</protein>
<dbReference type="Gene3D" id="3.40.50.300">
    <property type="entry name" value="P-loop containing nucleotide triphosphate hydrolases"/>
    <property type="match status" value="1"/>
</dbReference>
<proteinExistence type="predicted"/>
<accession>A0ABD1N046</accession>
<feature type="domain" description="NB-ARC" evidence="1">
    <location>
        <begin position="34"/>
        <end position="182"/>
    </location>
</feature>
<reference evidence="2 3" key="1">
    <citation type="submission" date="2024-08" db="EMBL/GenBank/DDBJ databases">
        <title>Insights into the chromosomal genome structure of Flemingia macrophylla.</title>
        <authorList>
            <person name="Ding Y."/>
            <person name="Zhao Y."/>
            <person name="Bi W."/>
            <person name="Wu M."/>
            <person name="Zhao G."/>
            <person name="Gong Y."/>
            <person name="Li W."/>
            <person name="Zhang P."/>
        </authorList>
    </citation>
    <scope>NUCLEOTIDE SEQUENCE [LARGE SCALE GENOMIC DNA]</scope>
    <source>
        <strain evidence="2">DYQJB</strain>
        <tissue evidence="2">Leaf</tissue>
    </source>
</reference>
<dbReference type="PRINTS" id="PR00364">
    <property type="entry name" value="DISEASERSIST"/>
</dbReference>
<dbReference type="Pfam" id="PF00931">
    <property type="entry name" value="NB-ARC"/>
    <property type="match status" value="1"/>
</dbReference>
<dbReference type="InterPro" id="IPR044974">
    <property type="entry name" value="Disease_R_plants"/>
</dbReference>
<dbReference type="PANTHER" id="PTHR11017:SF243">
    <property type="entry name" value="ADP-RIBOSYL CYCLASE_CYCLIC ADP-RIBOSE HYDROLASE"/>
    <property type="match status" value="1"/>
</dbReference>
<name>A0ABD1N046_9FABA</name>
<dbReference type="EMBL" id="JBGMDY010000003">
    <property type="protein sequence ID" value="KAL2341464.1"/>
    <property type="molecule type" value="Genomic_DNA"/>
</dbReference>
<dbReference type="InterPro" id="IPR002182">
    <property type="entry name" value="NB-ARC"/>
</dbReference>
<dbReference type="Proteomes" id="UP001603857">
    <property type="component" value="Unassembled WGS sequence"/>
</dbReference>
<dbReference type="InterPro" id="IPR027417">
    <property type="entry name" value="P-loop_NTPase"/>
</dbReference>
<dbReference type="SUPFAM" id="SSF52540">
    <property type="entry name" value="P-loop containing nucleoside triphosphate hydrolases"/>
    <property type="match status" value="1"/>
</dbReference>
<gene>
    <name evidence="2" type="ORF">Fmac_009404</name>
</gene>
<evidence type="ECO:0000313" key="3">
    <source>
        <dbReference type="Proteomes" id="UP001603857"/>
    </source>
</evidence>
<evidence type="ECO:0000313" key="2">
    <source>
        <dbReference type="EMBL" id="KAL2341464.1"/>
    </source>
</evidence>
<dbReference type="PANTHER" id="PTHR11017">
    <property type="entry name" value="LEUCINE-RICH REPEAT-CONTAINING PROTEIN"/>
    <property type="match status" value="1"/>
</dbReference>
<comment type="caution">
    <text evidence="2">The sequence shown here is derived from an EMBL/GenBank/DDBJ whole genome shotgun (WGS) entry which is preliminary data.</text>
</comment>
<organism evidence="2 3">
    <name type="scientific">Flemingia macrophylla</name>
    <dbReference type="NCBI Taxonomy" id="520843"/>
    <lineage>
        <taxon>Eukaryota</taxon>
        <taxon>Viridiplantae</taxon>
        <taxon>Streptophyta</taxon>
        <taxon>Embryophyta</taxon>
        <taxon>Tracheophyta</taxon>
        <taxon>Spermatophyta</taxon>
        <taxon>Magnoliopsida</taxon>
        <taxon>eudicotyledons</taxon>
        <taxon>Gunneridae</taxon>
        <taxon>Pentapetalae</taxon>
        <taxon>rosids</taxon>
        <taxon>fabids</taxon>
        <taxon>Fabales</taxon>
        <taxon>Fabaceae</taxon>
        <taxon>Papilionoideae</taxon>
        <taxon>50 kb inversion clade</taxon>
        <taxon>NPAAA clade</taxon>
        <taxon>indigoferoid/millettioid clade</taxon>
        <taxon>Phaseoleae</taxon>
        <taxon>Flemingia</taxon>
    </lineage>
</organism>
<sequence>MKNFSSKYPNHRKGLVGIEKIYEEIKPLLKIGSDDSNEAITFGIWGMGGMGKTALANALYKKLFGEFEGHCFLANVTEKLEEVIHRDLYSKLSGKNISSYDPLELRLLLQTERVLIVLDDVTIPKKLEEVIYQFYPLGSGSRVIVTTRNKQIFRSDAVKYMVHDLEFHHSLELFCLTAFEEKQPKDGYEDIS</sequence>
<evidence type="ECO:0000259" key="1">
    <source>
        <dbReference type="Pfam" id="PF00931"/>
    </source>
</evidence>